<organism evidence="1 2">
    <name type="scientific">Brachionus plicatilis</name>
    <name type="common">Marine rotifer</name>
    <name type="synonym">Brachionus muelleri</name>
    <dbReference type="NCBI Taxonomy" id="10195"/>
    <lineage>
        <taxon>Eukaryota</taxon>
        <taxon>Metazoa</taxon>
        <taxon>Spiralia</taxon>
        <taxon>Gnathifera</taxon>
        <taxon>Rotifera</taxon>
        <taxon>Eurotatoria</taxon>
        <taxon>Monogononta</taxon>
        <taxon>Pseudotrocha</taxon>
        <taxon>Ploima</taxon>
        <taxon>Brachionidae</taxon>
        <taxon>Brachionus</taxon>
    </lineage>
</organism>
<dbReference type="AlphaFoldDB" id="A0A3M7T8B8"/>
<evidence type="ECO:0000313" key="1">
    <source>
        <dbReference type="EMBL" id="RNA44191.1"/>
    </source>
</evidence>
<gene>
    <name evidence="1" type="ORF">BpHYR1_005626</name>
</gene>
<dbReference type="Proteomes" id="UP000276133">
    <property type="component" value="Unassembled WGS sequence"/>
</dbReference>
<proteinExistence type="predicted"/>
<keyword evidence="2" id="KW-1185">Reference proteome</keyword>
<accession>A0A3M7T8B8</accession>
<dbReference type="EMBL" id="REGN01000140">
    <property type="protein sequence ID" value="RNA44191.1"/>
    <property type="molecule type" value="Genomic_DNA"/>
</dbReference>
<evidence type="ECO:0000313" key="2">
    <source>
        <dbReference type="Proteomes" id="UP000276133"/>
    </source>
</evidence>
<sequence length="87" mass="10406">MYSLMFIYHGDLITEFYEKLLIKHFSPLQNSESRLNSINLVYSKELWEPEDLAQFSKLQSKIVSKVSNETIIYQYEKRFKNSIPNHT</sequence>
<protein>
    <submittedName>
        <fullName evidence="1">Uncharacterized protein</fullName>
    </submittedName>
</protein>
<reference evidence="1 2" key="1">
    <citation type="journal article" date="2018" name="Sci. Rep.">
        <title>Genomic signatures of local adaptation to the degree of environmental predictability in rotifers.</title>
        <authorList>
            <person name="Franch-Gras L."/>
            <person name="Hahn C."/>
            <person name="Garcia-Roger E.M."/>
            <person name="Carmona M.J."/>
            <person name="Serra M."/>
            <person name="Gomez A."/>
        </authorList>
    </citation>
    <scope>NUCLEOTIDE SEQUENCE [LARGE SCALE GENOMIC DNA]</scope>
    <source>
        <strain evidence="1">HYR1</strain>
    </source>
</reference>
<comment type="caution">
    <text evidence="1">The sequence shown here is derived from an EMBL/GenBank/DDBJ whole genome shotgun (WGS) entry which is preliminary data.</text>
</comment>
<name>A0A3M7T8B8_BRAPC</name>